<dbReference type="AlphaFoldDB" id="A0AAE9YDC6"/>
<evidence type="ECO:0000313" key="3">
    <source>
        <dbReference type="Proteomes" id="UP001216390"/>
    </source>
</evidence>
<dbReference type="InterPro" id="IPR037523">
    <property type="entry name" value="VOC_core"/>
</dbReference>
<dbReference type="SUPFAM" id="SSF54593">
    <property type="entry name" value="Glyoxalase/Bleomycin resistance protein/Dihydroxybiphenyl dioxygenase"/>
    <property type="match status" value="1"/>
</dbReference>
<dbReference type="EMBL" id="CP116942">
    <property type="protein sequence ID" value="WCO65726.1"/>
    <property type="molecule type" value="Genomic_DNA"/>
</dbReference>
<accession>A0AAE9YDC6</accession>
<name>A0AAE9YDC6_9ACTN</name>
<dbReference type="InterPro" id="IPR041581">
    <property type="entry name" value="Glyoxalase_6"/>
</dbReference>
<dbReference type="Proteomes" id="UP001216390">
    <property type="component" value="Chromosome"/>
</dbReference>
<proteinExistence type="predicted"/>
<dbReference type="KEGG" id="ima:PO878_14575"/>
<dbReference type="CDD" id="cd06587">
    <property type="entry name" value="VOC"/>
    <property type="match status" value="1"/>
</dbReference>
<evidence type="ECO:0000259" key="1">
    <source>
        <dbReference type="PROSITE" id="PS51819"/>
    </source>
</evidence>
<dbReference type="PANTHER" id="PTHR35908:SF1">
    <property type="entry name" value="CONSERVED PROTEIN"/>
    <property type="match status" value="1"/>
</dbReference>
<reference evidence="2" key="1">
    <citation type="submission" date="2023-01" db="EMBL/GenBank/DDBJ databases">
        <title>The diversity of Class Acidimicrobiia in South China Sea sediment environments and the proposal of Iamia marina sp. nov., a novel species of the genus Iamia.</title>
        <authorList>
            <person name="He Y."/>
            <person name="Tian X."/>
        </authorList>
    </citation>
    <scope>NUCLEOTIDE SEQUENCE</scope>
    <source>
        <strain evidence="2">DSM 19957</strain>
    </source>
</reference>
<feature type="domain" description="VOC" evidence="1">
    <location>
        <begin position="7"/>
        <end position="122"/>
    </location>
</feature>
<dbReference type="PROSITE" id="PS51819">
    <property type="entry name" value="VOC"/>
    <property type="match status" value="1"/>
</dbReference>
<keyword evidence="3" id="KW-1185">Reference proteome</keyword>
<dbReference type="Gene3D" id="3.10.180.10">
    <property type="entry name" value="2,3-Dihydroxybiphenyl 1,2-Dioxygenase, domain 1"/>
    <property type="match status" value="1"/>
</dbReference>
<protein>
    <submittedName>
        <fullName evidence="2">VOC family protein</fullName>
    </submittedName>
</protein>
<dbReference type="Pfam" id="PF18029">
    <property type="entry name" value="Glyoxalase_6"/>
    <property type="match status" value="1"/>
</dbReference>
<dbReference type="RefSeq" id="WP_272735253.1">
    <property type="nucleotide sequence ID" value="NZ_CP116942.1"/>
</dbReference>
<dbReference type="InterPro" id="IPR029068">
    <property type="entry name" value="Glyas_Bleomycin-R_OHBP_Dase"/>
</dbReference>
<sequence>MAPPVGRLDVVALDCPDPHALARFYQGLVGGEVVEHPAGHWVEVHTPQGKVAFQQVDDHRRPTWPEGDVPTQAHVDVDVDDLDEAEPRALALGAVKADHQPSPDDFRVFLDPAGHPFCLVRPWPEQRPT</sequence>
<evidence type="ECO:0000313" key="2">
    <source>
        <dbReference type="EMBL" id="WCO65726.1"/>
    </source>
</evidence>
<gene>
    <name evidence="2" type="ORF">PO878_14575</name>
</gene>
<dbReference type="PANTHER" id="PTHR35908">
    <property type="entry name" value="HYPOTHETICAL FUSION PROTEIN"/>
    <property type="match status" value="1"/>
</dbReference>
<organism evidence="2 3">
    <name type="scientific">Iamia majanohamensis</name>
    <dbReference type="NCBI Taxonomy" id="467976"/>
    <lineage>
        <taxon>Bacteria</taxon>
        <taxon>Bacillati</taxon>
        <taxon>Actinomycetota</taxon>
        <taxon>Acidimicrobiia</taxon>
        <taxon>Acidimicrobiales</taxon>
        <taxon>Iamiaceae</taxon>
        <taxon>Iamia</taxon>
    </lineage>
</organism>